<evidence type="ECO:0000259" key="2">
    <source>
        <dbReference type="Pfam" id="PF05699"/>
    </source>
</evidence>
<organism evidence="3 4">
    <name type="scientific">Lutzomyia longipalpis</name>
    <name type="common">Sand fly</name>
    <dbReference type="NCBI Taxonomy" id="7200"/>
    <lineage>
        <taxon>Eukaryota</taxon>
        <taxon>Metazoa</taxon>
        <taxon>Ecdysozoa</taxon>
        <taxon>Arthropoda</taxon>
        <taxon>Hexapoda</taxon>
        <taxon>Insecta</taxon>
        <taxon>Pterygota</taxon>
        <taxon>Neoptera</taxon>
        <taxon>Endopterygota</taxon>
        <taxon>Diptera</taxon>
        <taxon>Nematocera</taxon>
        <taxon>Psychodoidea</taxon>
        <taxon>Psychodidae</taxon>
        <taxon>Lutzomyia</taxon>
        <taxon>Lutzomyia</taxon>
    </lineage>
</organism>
<keyword evidence="4" id="KW-1185">Reference proteome</keyword>
<sequence length="489" mass="55689">MVVASVHTSGGTKALVEAYDFNEKPETTANVFEVVKDAISKAEVMYKTRVYAVETDNASNMVGLAEEYKKPDKAAFLKSKGYPVVKLPNKTRWNTQRDGLKSFLLSRSVCIEGEIKYGISNSSIIHTLQDDELKEDAEDLLKDLNPISALINKAQSDYCDLADATIQWLELEHKVGERYKQLVRARVAKAISVYGLVAVALHPVYDSSILSPEHMTMAESFLHDHLGISALEDYYDFKARVNVFALADENTFSNPLDFWRHYKRFTPELANLAIRIMKIPAATAGIERLFSQWSIVHSRLRNRLQFSKSKKLALIYYNSSMQNDRIYDIDEDGNDENDDGNDEYGDGNDQNRGGHDENDDGNDDNIDGDDENVDDNNDDEIYDNYDEYYETDENGENDDIDDSMDDDIDYSNNIQVIDGSVIHRNDDGSDVRMEEMGVDEAEEEYQWTDERIRNAARMVTGEDTSMGIRDEYDDDDLIEYDPNYNFEAG</sequence>
<dbReference type="EMBL" id="AJWK01032735">
    <property type="status" value="NOT_ANNOTATED_CDS"/>
    <property type="molecule type" value="Genomic_DNA"/>
</dbReference>
<dbReference type="GO" id="GO:0046983">
    <property type="term" value="F:protein dimerization activity"/>
    <property type="evidence" value="ECO:0007669"/>
    <property type="project" value="InterPro"/>
</dbReference>
<proteinExistence type="predicted"/>
<dbReference type="Pfam" id="PF05699">
    <property type="entry name" value="Dimer_Tnp_hAT"/>
    <property type="match status" value="1"/>
</dbReference>
<evidence type="ECO:0000313" key="3">
    <source>
        <dbReference type="EnsemblMetazoa" id="LLOJ009430-PA"/>
    </source>
</evidence>
<evidence type="ECO:0000313" key="4">
    <source>
        <dbReference type="Proteomes" id="UP000092461"/>
    </source>
</evidence>
<reference evidence="3" key="1">
    <citation type="submission" date="2020-05" db="UniProtKB">
        <authorList>
            <consortium name="EnsemblMetazoa"/>
        </authorList>
    </citation>
    <scope>IDENTIFICATION</scope>
    <source>
        <strain evidence="3">Jacobina</strain>
    </source>
</reference>
<dbReference type="InterPro" id="IPR008906">
    <property type="entry name" value="HATC_C_dom"/>
</dbReference>
<dbReference type="VEuPathDB" id="VectorBase:LLONM1_006693"/>
<dbReference type="SUPFAM" id="SSF53098">
    <property type="entry name" value="Ribonuclease H-like"/>
    <property type="match status" value="1"/>
</dbReference>
<evidence type="ECO:0000256" key="1">
    <source>
        <dbReference type="SAM" id="MobiDB-lite"/>
    </source>
</evidence>
<feature type="compositionally biased region" description="Acidic residues" evidence="1">
    <location>
        <begin position="357"/>
        <end position="381"/>
    </location>
</feature>
<protein>
    <recommendedName>
        <fullName evidence="2">HAT C-terminal dimerisation domain-containing protein</fullName>
    </recommendedName>
</protein>
<dbReference type="InterPro" id="IPR012337">
    <property type="entry name" value="RNaseH-like_sf"/>
</dbReference>
<feature type="region of interest" description="Disordered" evidence="1">
    <location>
        <begin position="327"/>
        <end position="381"/>
    </location>
</feature>
<dbReference type="VEuPathDB" id="VectorBase:LLOJ009430"/>
<accession>A0A1B0CWP6</accession>
<dbReference type="AlphaFoldDB" id="A0A1B0CWP6"/>
<name>A0A1B0CWP6_LUTLO</name>
<dbReference type="EnsemblMetazoa" id="LLOJ009430-RA">
    <property type="protein sequence ID" value="LLOJ009430-PA"/>
    <property type="gene ID" value="LLOJ009430"/>
</dbReference>
<feature type="compositionally biased region" description="Acidic residues" evidence="1">
    <location>
        <begin position="329"/>
        <end position="346"/>
    </location>
</feature>
<dbReference type="Proteomes" id="UP000092461">
    <property type="component" value="Unassembled WGS sequence"/>
</dbReference>
<feature type="domain" description="HAT C-terminal dimerisation" evidence="2">
    <location>
        <begin position="249"/>
        <end position="317"/>
    </location>
</feature>